<evidence type="ECO:0000313" key="2">
    <source>
        <dbReference type="Proteomes" id="UP000005387"/>
    </source>
</evidence>
<dbReference type="STRING" id="717606.PaecuDRAFT_3151"/>
<evidence type="ECO:0000313" key="1">
    <source>
        <dbReference type="EMBL" id="EFM10192.1"/>
    </source>
</evidence>
<organism evidence="1 2">
    <name type="scientific">Paenibacillus curdlanolyticus YK9</name>
    <dbReference type="NCBI Taxonomy" id="717606"/>
    <lineage>
        <taxon>Bacteria</taxon>
        <taxon>Bacillati</taxon>
        <taxon>Bacillota</taxon>
        <taxon>Bacilli</taxon>
        <taxon>Bacillales</taxon>
        <taxon>Paenibacillaceae</taxon>
        <taxon>Paenibacillus</taxon>
    </lineage>
</organism>
<protein>
    <recommendedName>
        <fullName evidence="3">Oxidoreductase molybdopterin binding</fullName>
    </recommendedName>
</protein>
<dbReference type="EMBL" id="AEDD01000008">
    <property type="protein sequence ID" value="EFM10192.1"/>
    <property type="molecule type" value="Genomic_DNA"/>
</dbReference>
<evidence type="ECO:0008006" key="3">
    <source>
        <dbReference type="Google" id="ProtNLM"/>
    </source>
</evidence>
<dbReference type="Proteomes" id="UP000005387">
    <property type="component" value="Unassembled WGS sequence"/>
</dbReference>
<gene>
    <name evidence="1" type="ORF">PaecuDRAFT_3151</name>
</gene>
<dbReference type="AlphaFoldDB" id="E0IBW2"/>
<dbReference type="OrthoDB" id="2381583at2"/>
<proteinExistence type="predicted"/>
<name>E0IBW2_9BACL</name>
<dbReference type="eggNOG" id="COG2041">
    <property type="taxonomic scope" value="Bacteria"/>
</dbReference>
<dbReference type="Gene3D" id="3.90.420.10">
    <property type="entry name" value="Oxidoreductase, molybdopterin-binding domain"/>
    <property type="match status" value="1"/>
</dbReference>
<accession>E0IBW2</accession>
<reference evidence="1 2" key="1">
    <citation type="submission" date="2010-07" db="EMBL/GenBank/DDBJ databases">
        <title>The draft genome of Paenibacillus curdlanolyticus YK9.</title>
        <authorList>
            <consortium name="US DOE Joint Genome Institute (JGI-PGF)"/>
            <person name="Lucas S."/>
            <person name="Copeland A."/>
            <person name="Lapidus A."/>
            <person name="Cheng J.-F."/>
            <person name="Bruce D."/>
            <person name="Goodwin L."/>
            <person name="Pitluck S."/>
            <person name="Land M.L."/>
            <person name="Hauser L."/>
            <person name="Chang Y.-J."/>
            <person name="Jeffries C."/>
            <person name="Anderson I.J."/>
            <person name="Johnson E."/>
            <person name="Loganathan U."/>
            <person name="Mulhopadhyay B."/>
            <person name="Kyrpides N."/>
            <person name="Woyke T.J."/>
        </authorList>
    </citation>
    <scope>NUCLEOTIDE SEQUENCE [LARGE SCALE GENOMIC DNA]</scope>
    <source>
        <strain evidence="1 2">YK9</strain>
    </source>
</reference>
<keyword evidence="2" id="KW-1185">Reference proteome</keyword>
<dbReference type="SUPFAM" id="SSF56524">
    <property type="entry name" value="Oxidoreductase molybdopterin-binding domain"/>
    <property type="match status" value="1"/>
</dbReference>
<sequence length="168" mass="18863">MSYNEGRETRIQIEHDEFGIESWTAEAMAELAGESFPIGERVPETVGNAFDWAIWYEEWLHLLAHTSHCKLSPPKQLKLYAADQFEAVIPWEQLQDAAVLFAEPDGSPLAKGGPIRLFVPNGSSKCLNVKSIVRIVVSTQEEGSDEATYGFKQQFSLEDMTIKKRSTT</sequence>
<dbReference type="RefSeq" id="WP_006039139.1">
    <property type="nucleotide sequence ID" value="NZ_AEDD01000008.1"/>
</dbReference>
<dbReference type="InterPro" id="IPR036374">
    <property type="entry name" value="OxRdtase_Mopterin-bd_sf"/>
</dbReference>